<feature type="repeat" description="ANK" evidence="3">
    <location>
        <begin position="166"/>
        <end position="198"/>
    </location>
</feature>
<dbReference type="PROSITE" id="PS50088">
    <property type="entry name" value="ANK_REPEAT"/>
    <property type="match status" value="2"/>
</dbReference>
<dbReference type="Gene3D" id="1.25.40.20">
    <property type="entry name" value="Ankyrin repeat-containing domain"/>
    <property type="match status" value="3"/>
</dbReference>
<accession>A0A1Y2LVM9</accession>
<evidence type="ECO:0000256" key="1">
    <source>
        <dbReference type="ARBA" id="ARBA00022737"/>
    </source>
</evidence>
<dbReference type="PANTHER" id="PTHR24123">
    <property type="entry name" value="ANKYRIN REPEAT-CONTAINING"/>
    <property type="match status" value="1"/>
</dbReference>
<dbReference type="Pfam" id="PF00023">
    <property type="entry name" value="Ank"/>
    <property type="match status" value="1"/>
</dbReference>
<dbReference type="InterPro" id="IPR051165">
    <property type="entry name" value="Multifunctional_ANK_Repeat"/>
</dbReference>
<dbReference type="AlphaFoldDB" id="A0A1Y2LVM9"/>
<keyword evidence="2 3" id="KW-0040">ANK repeat</keyword>
<dbReference type="InterPro" id="IPR002110">
    <property type="entry name" value="Ankyrin_rpt"/>
</dbReference>
<name>A0A1Y2LVM9_EPING</name>
<dbReference type="InterPro" id="IPR036770">
    <property type="entry name" value="Ankyrin_rpt-contain_sf"/>
</dbReference>
<reference evidence="4 5" key="1">
    <citation type="journal article" date="2017" name="Genome Announc.">
        <title>Genome sequence of the saprophytic ascomycete Epicoccum nigrum ICMP 19927 strain isolated from New Zealand.</title>
        <authorList>
            <person name="Fokin M."/>
            <person name="Fleetwood D."/>
            <person name="Weir B.S."/>
            <person name="Villas-Boas S.G."/>
        </authorList>
    </citation>
    <scope>NUCLEOTIDE SEQUENCE [LARGE SCALE GENOMIC DNA]</scope>
    <source>
        <strain evidence="4 5">ICMP 19927</strain>
    </source>
</reference>
<organism evidence="4 5">
    <name type="scientific">Epicoccum nigrum</name>
    <name type="common">Soil fungus</name>
    <name type="synonym">Epicoccum purpurascens</name>
    <dbReference type="NCBI Taxonomy" id="105696"/>
    <lineage>
        <taxon>Eukaryota</taxon>
        <taxon>Fungi</taxon>
        <taxon>Dikarya</taxon>
        <taxon>Ascomycota</taxon>
        <taxon>Pezizomycotina</taxon>
        <taxon>Dothideomycetes</taxon>
        <taxon>Pleosporomycetidae</taxon>
        <taxon>Pleosporales</taxon>
        <taxon>Pleosporineae</taxon>
        <taxon>Didymellaceae</taxon>
        <taxon>Epicoccum</taxon>
    </lineage>
</organism>
<evidence type="ECO:0000256" key="3">
    <source>
        <dbReference type="PROSITE-ProRule" id="PRU00023"/>
    </source>
</evidence>
<sequence>MAVKVLLKLGADPLRKNANAHPDGFKGLDDTATKIDIVSPFEIAAALTLPKILAEFIKHIDGPSGAPRQRLLNVSSVVDLARGKRIAKFDPLTVQSRLVRHGSKWKSNLLATWRILHIRALPFEGKTPTEGIQEERSKTLCSEVAFGNVDIVECLLQLGYSASGTQDHRPLHKAIELNHVEIFKLLIHYQADTSVTTMTPAGSIFLLHVCASRPRQSRPGRAIADALITAGVPIKSVDKRVKPPFAMAVLNQSFDVAQALIERNANIDAVYPLQLSSFKGPEAKTVSVLFEILSQHTIQPLETLQFIFGKRKDGPAQRPAFFVDVTSKLTVLHLLAGSPNYTQIGQITPKILNLCLETYSDIDLVNFRHPSLGTALHHASTTGNKAMVERLLQHGADQTHSALKG</sequence>
<dbReference type="STRING" id="105696.A0A1Y2LVM9"/>
<keyword evidence="5" id="KW-1185">Reference proteome</keyword>
<dbReference type="SUPFAM" id="SSF48403">
    <property type="entry name" value="Ankyrin repeat"/>
    <property type="match status" value="1"/>
</dbReference>
<proteinExistence type="predicted"/>
<evidence type="ECO:0000313" key="5">
    <source>
        <dbReference type="Proteomes" id="UP000193240"/>
    </source>
</evidence>
<dbReference type="SMART" id="SM00248">
    <property type="entry name" value="ANK"/>
    <property type="match status" value="4"/>
</dbReference>
<protein>
    <submittedName>
        <fullName evidence="4">Uncharacterized protein</fullName>
    </submittedName>
</protein>
<dbReference type="Proteomes" id="UP000193240">
    <property type="component" value="Unassembled WGS sequence"/>
</dbReference>
<keyword evidence="1" id="KW-0677">Repeat</keyword>
<feature type="repeat" description="ANK" evidence="3">
    <location>
        <begin position="371"/>
        <end position="397"/>
    </location>
</feature>
<dbReference type="InParanoid" id="A0A1Y2LVM9"/>
<dbReference type="EMBL" id="KZ107848">
    <property type="protein sequence ID" value="OSS47629.1"/>
    <property type="molecule type" value="Genomic_DNA"/>
</dbReference>
<dbReference type="PROSITE" id="PS50297">
    <property type="entry name" value="ANK_REP_REGION"/>
    <property type="match status" value="2"/>
</dbReference>
<dbReference type="Pfam" id="PF12796">
    <property type="entry name" value="Ank_2"/>
    <property type="match status" value="1"/>
</dbReference>
<evidence type="ECO:0000256" key="2">
    <source>
        <dbReference type="ARBA" id="ARBA00023043"/>
    </source>
</evidence>
<evidence type="ECO:0000313" key="4">
    <source>
        <dbReference type="EMBL" id="OSS47629.1"/>
    </source>
</evidence>
<dbReference type="PANTHER" id="PTHR24123:SF33">
    <property type="entry name" value="PROTEIN HOS4"/>
    <property type="match status" value="1"/>
</dbReference>
<gene>
    <name evidence="4" type="ORF">B5807_07179</name>
</gene>